<gene>
    <name evidence="4" type="ORF">RIL96_04105</name>
</gene>
<name>A0ABU2DQG6_9MICC</name>
<feature type="region of interest" description="Disordered" evidence="2">
    <location>
        <begin position="1"/>
        <end position="59"/>
    </location>
</feature>
<evidence type="ECO:0000259" key="3">
    <source>
        <dbReference type="Pfam" id="PF05532"/>
    </source>
</evidence>
<keyword evidence="5" id="KW-1185">Reference proteome</keyword>
<accession>A0ABU2DQG6</accession>
<proteinExistence type="inferred from homology"/>
<dbReference type="Gene3D" id="1.10.1470.10">
    <property type="entry name" value="YjbJ"/>
    <property type="match status" value="1"/>
</dbReference>
<sequence>MGQRPLLFANDNGGTMGAADKFDNATDKLGGQAKETVGKVTGDKERETEGKVDQGKADAKDFGDKIKDKVEDAKDSVKGAVEGLKGDGKN</sequence>
<evidence type="ECO:0000256" key="1">
    <source>
        <dbReference type="ARBA" id="ARBA00009129"/>
    </source>
</evidence>
<dbReference type="SUPFAM" id="SSF69047">
    <property type="entry name" value="Hypothetical protein YjbJ"/>
    <property type="match status" value="1"/>
</dbReference>
<feature type="domain" description="CsbD-like" evidence="3">
    <location>
        <begin position="20"/>
        <end position="72"/>
    </location>
</feature>
<dbReference type="InterPro" id="IPR036629">
    <property type="entry name" value="YjbJ_sf"/>
</dbReference>
<organism evidence="4 5">
    <name type="scientific">Nesterenkonia aerolata</name>
    <dbReference type="NCBI Taxonomy" id="3074079"/>
    <lineage>
        <taxon>Bacteria</taxon>
        <taxon>Bacillati</taxon>
        <taxon>Actinomycetota</taxon>
        <taxon>Actinomycetes</taxon>
        <taxon>Micrococcales</taxon>
        <taxon>Micrococcaceae</taxon>
        <taxon>Nesterenkonia</taxon>
    </lineage>
</organism>
<dbReference type="Pfam" id="PF05532">
    <property type="entry name" value="CsbD"/>
    <property type="match status" value="1"/>
</dbReference>
<reference evidence="4 5" key="1">
    <citation type="submission" date="2023-09" db="EMBL/GenBank/DDBJ databases">
        <title>Description of three actinobacteria isolated from air of manufacturing shop in a pharmaceutical factory.</title>
        <authorList>
            <person name="Zhang D.-F."/>
        </authorList>
    </citation>
    <scope>NUCLEOTIDE SEQUENCE [LARGE SCALE GENOMIC DNA]</scope>
    <source>
        <strain evidence="4 5">LY-0111</strain>
    </source>
</reference>
<protein>
    <submittedName>
        <fullName evidence="4">CsbD family protein</fullName>
    </submittedName>
</protein>
<comment type="caution">
    <text evidence="4">The sequence shown here is derived from an EMBL/GenBank/DDBJ whole genome shotgun (WGS) entry which is preliminary data.</text>
</comment>
<comment type="similarity">
    <text evidence="1">Belongs to the UPF0337 (CsbD) family.</text>
</comment>
<dbReference type="RefSeq" id="WP_310547741.1">
    <property type="nucleotide sequence ID" value="NZ_JAVKGR010000003.1"/>
</dbReference>
<dbReference type="Proteomes" id="UP001251870">
    <property type="component" value="Unassembled WGS sequence"/>
</dbReference>
<evidence type="ECO:0000313" key="5">
    <source>
        <dbReference type="Proteomes" id="UP001251870"/>
    </source>
</evidence>
<feature type="compositionally biased region" description="Basic and acidic residues" evidence="2">
    <location>
        <begin position="41"/>
        <end position="59"/>
    </location>
</feature>
<dbReference type="EMBL" id="JAVKGR010000003">
    <property type="protein sequence ID" value="MDR8018747.1"/>
    <property type="molecule type" value="Genomic_DNA"/>
</dbReference>
<evidence type="ECO:0000313" key="4">
    <source>
        <dbReference type="EMBL" id="MDR8018747.1"/>
    </source>
</evidence>
<evidence type="ECO:0000256" key="2">
    <source>
        <dbReference type="SAM" id="MobiDB-lite"/>
    </source>
</evidence>
<dbReference type="InterPro" id="IPR008462">
    <property type="entry name" value="CsbD"/>
</dbReference>